<protein>
    <submittedName>
        <fullName evidence="7">MH1 domain-containing protein</fullName>
    </submittedName>
</protein>
<dbReference type="InterPro" id="IPR036578">
    <property type="entry name" value="SMAD_MH1_sf"/>
</dbReference>
<evidence type="ECO:0000259" key="5">
    <source>
        <dbReference type="PROSITE" id="PS51075"/>
    </source>
</evidence>
<organism evidence="6 7">
    <name type="scientific">Acrobeloides nanus</name>
    <dbReference type="NCBI Taxonomy" id="290746"/>
    <lineage>
        <taxon>Eukaryota</taxon>
        <taxon>Metazoa</taxon>
        <taxon>Ecdysozoa</taxon>
        <taxon>Nematoda</taxon>
        <taxon>Chromadorea</taxon>
        <taxon>Rhabditida</taxon>
        <taxon>Tylenchina</taxon>
        <taxon>Cephalobomorpha</taxon>
        <taxon>Cephaloboidea</taxon>
        <taxon>Cephalobidae</taxon>
        <taxon>Acrobeloides</taxon>
    </lineage>
</organism>
<evidence type="ECO:0000256" key="1">
    <source>
        <dbReference type="ARBA" id="ARBA00004123"/>
    </source>
</evidence>
<dbReference type="Proteomes" id="UP000887540">
    <property type="component" value="Unplaced"/>
</dbReference>
<comment type="subcellular location">
    <subcellularLocation>
        <location evidence="1">Nucleus</location>
    </subcellularLocation>
</comment>
<dbReference type="WBParaSite" id="ACRNAN_scaffold19725.g26687.t1">
    <property type="protein sequence ID" value="ACRNAN_scaffold19725.g26687.t1"/>
    <property type="gene ID" value="ACRNAN_scaffold19725.g26687"/>
</dbReference>
<sequence>MHLSTTAMHASQVVAEANTADSQSPPNHSFGSGVDPCAQVVQTLLCYHQGGEDLEFVRKAIDSLVRKLKDKRTELDALIMAVTSSGKQQTGCVTIQRSLDGRLQVAGRKGVPHVVYARIWRWPNRGNGQRYCRKIPLWYVDCKPDLEVVERDPCGKAQEKIRKIKKNHTGQARLLVRQVKKDPFMTAVDVRQYAQDHLGVVMTDRTPESTYRNKNELFRALQDEWNHIPVDTLKGLVESMPRRMKAVIRAKGYPTKY</sequence>
<dbReference type="SMART" id="SM00523">
    <property type="entry name" value="DWA"/>
    <property type="match status" value="1"/>
</dbReference>
<reference evidence="7" key="1">
    <citation type="submission" date="2022-11" db="UniProtKB">
        <authorList>
            <consortium name="WormBaseParasite"/>
        </authorList>
    </citation>
    <scope>IDENTIFICATION</scope>
</reference>
<dbReference type="GO" id="GO:0000978">
    <property type="term" value="F:RNA polymerase II cis-regulatory region sequence-specific DNA binding"/>
    <property type="evidence" value="ECO:0007669"/>
    <property type="project" value="TreeGrafter"/>
</dbReference>
<dbReference type="AlphaFoldDB" id="A0A914D616"/>
<dbReference type="InterPro" id="IPR013019">
    <property type="entry name" value="MAD_homology_MH1"/>
</dbReference>
<dbReference type="PROSITE" id="PS51075">
    <property type="entry name" value="MH1"/>
    <property type="match status" value="1"/>
</dbReference>
<evidence type="ECO:0000313" key="6">
    <source>
        <dbReference type="Proteomes" id="UP000887540"/>
    </source>
</evidence>
<dbReference type="SUPFAM" id="SSF56366">
    <property type="entry name" value="SMAD MH1 domain"/>
    <property type="match status" value="1"/>
</dbReference>
<dbReference type="GO" id="GO:0060395">
    <property type="term" value="P:SMAD protein signal transduction"/>
    <property type="evidence" value="ECO:0007669"/>
    <property type="project" value="TreeGrafter"/>
</dbReference>
<dbReference type="InterPro" id="IPR013790">
    <property type="entry name" value="Dwarfin"/>
</dbReference>
<dbReference type="PANTHER" id="PTHR13703:SF45">
    <property type="entry name" value="MOTHERS AGAINST DECAPENTAPLEGIC HOMOLOG"/>
    <property type="match status" value="1"/>
</dbReference>
<dbReference type="InterPro" id="IPR003619">
    <property type="entry name" value="MAD_homology1_Dwarfin-type"/>
</dbReference>
<evidence type="ECO:0000256" key="2">
    <source>
        <dbReference type="ARBA" id="ARBA00023015"/>
    </source>
</evidence>
<keyword evidence="4" id="KW-0539">Nucleus</keyword>
<dbReference type="GO" id="GO:0009653">
    <property type="term" value="P:anatomical structure morphogenesis"/>
    <property type="evidence" value="ECO:0007669"/>
    <property type="project" value="TreeGrafter"/>
</dbReference>
<dbReference type="GO" id="GO:0030154">
    <property type="term" value="P:cell differentiation"/>
    <property type="evidence" value="ECO:0007669"/>
    <property type="project" value="TreeGrafter"/>
</dbReference>
<dbReference type="InterPro" id="IPR036397">
    <property type="entry name" value="RNaseH_sf"/>
</dbReference>
<evidence type="ECO:0000313" key="7">
    <source>
        <dbReference type="WBParaSite" id="ACRNAN_scaffold19725.g26687.t1"/>
    </source>
</evidence>
<dbReference type="Gene3D" id="3.90.520.10">
    <property type="entry name" value="SMAD MH1 domain"/>
    <property type="match status" value="1"/>
</dbReference>
<dbReference type="Gene3D" id="3.30.420.10">
    <property type="entry name" value="Ribonuclease H-like superfamily/Ribonuclease H"/>
    <property type="match status" value="1"/>
</dbReference>
<evidence type="ECO:0000256" key="4">
    <source>
        <dbReference type="ARBA" id="ARBA00023242"/>
    </source>
</evidence>
<dbReference type="GO" id="GO:0070411">
    <property type="term" value="F:I-SMAD binding"/>
    <property type="evidence" value="ECO:0007669"/>
    <property type="project" value="TreeGrafter"/>
</dbReference>
<proteinExistence type="predicted"/>
<keyword evidence="2" id="KW-0805">Transcription regulation</keyword>
<accession>A0A914D616</accession>
<dbReference type="Pfam" id="PF03165">
    <property type="entry name" value="MH1"/>
    <property type="match status" value="1"/>
</dbReference>
<dbReference type="GO" id="GO:0000981">
    <property type="term" value="F:DNA-binding transcription factor activity, RNA polymerase II-specific"/>
    <property type="evidence" value="ECO:0007669"/>
    <property type="project" value="TreeGrafter"/>
</dbReference>
<dbReference type="GO" id="GO:0030509">
    <property type="term" value="P:BMP signaling pathway"/>
    <property type="evidence" value="ECO:0007669"/>
    <property type="project" value="TreeGrafter"/>
</dbReference>
<evidence type="ECO:0000256" key="3">
    <source>
        <dbReference type="ARBA" id="ARBA00023163"/>
    </source>
</evidence>
<feature type="domain" description="MH1" evidence="5">
    <location>
        <begin position="39"/>
        <end position="169"/>
    </location>
</feature>
<name>A0A914D616_9BILA</name>
<dbReference type="GO" id="GO:0071144">
    <property type="term" value="C:heteromeric SMAD protein complex"/>
    <property type="evidence" value="ECO:0007669"/>
    <property type="project" value="TreeGrafter"/>
</dbReference>
<dbReference type="GO" id="GO:0051239">
    <property type="term" value="P:regulation of multicellular organismal process"/>
    <property type="evidence" value="ECO:0007669"/>
    <property type="project" value="UniProtKB-ARBA"/>
</dbReference>
<keyword evidence="6" id="KW-1185">Reference proteome</keyword>
<keyword evidence="3" id="KW-0804">Transcription</keyword>
<dbReference type="PANTHER" id="PTHR13703">
    <property type="entry name" value="SMAD"/>
    <property type="match status" value="1"/>
</dbReference>